<comment type="caution">
    <text evidence="1">The sequence shown here is derived from an EMBL/GenBank/DDBJ whole genome shotgun (WGS) entry which is preliminary data.</text>
</comment>
<dbReference type="EMBL" id="CM042884">
    <property type="protein sequence ID" value="KAI4369746.1"/>
    <property type="molecule type" value="Genomic_DNA"/>
</dbReference>
<evidence type="ECO:0000313" key="2">
    <source>
        <dbReference type="Proteomes" id="UP001057402"/>
    </source>
</evidence>
<reference evidence="2" key="1">
    <citation type="journal article" date="2023" name="Front. Plant Sci.">
        <title>Chromosomal-level genome assembly of Melastoma candidum provides insights into trichome evolution.</title>
        <authorList>
            <person name="Zhong Y."/>
            <person name="Wu W."/>
            <person name="Sun C."/>
            <person name="Zou P."/>
            <person name="Liu Y."/>
            <person name="Dai S."/>
            <person name="Zhou R."/>
        </authorList>
    </citation>
    <scope>NUCLEOTIDE SEQUENCE [LARGE SCALE GENOMIC DNA]</scope>
</reference>
<accession>A0ACB9QUV3</accession>
<sequence length="104" mass="11652">MSESGGSWSLTCNLALSFSSSFQCVPGVWHVNHTLPAKIGVSVQELATLPSLDVAAEHRIERMVMRVGENLFSFMQSFCGRDGSKLVVPMVDRWFKKFKERCIL</sequence>
<organism evidence="1 2">
    <name type="scientific">Melastoma candidum</name>
    <dbReference type="NCBI Taxonomy" id="119954"/>
    <lineage>
        <taxon>Eukaryota</taxon>
        <taxon>Viridiplantae</taxon>
        <taxon>Streptophyta</taxon>
        <taxon>Embryophyta</taxon>
        <taxon>Tracheophyta</taxon>
        <taxon>Spermatophyta</taxon>
        <taxon>Magnoliopsida</taxon>
        <taxon>eudicotyledons</taxon>
        <taxon>Gunneridae</taxon>
        <taxon>Pentapetalae</taxon>
        <taxon>rosids</taxon>
        <taxon>malvids</taxon>
        <taxon>Myrtales</taxon>
        <taxon>Melastomataceae</taxon>
        <taxon>Melastomatoideae</taxon>
        <taxon>Melastomateae</taxon>
        <taxon>Melastoma</taxon>
    </lineage>
</organism>
<name>A0ACB9QUV3_9MYRT</name>
<dbReference type="Proteomes" id="UP001057402">
    <property type="component" value="Chromosome 5"/>
</dbReference>
<gene>
    <name evidence="1" type="ORF">MLD38_018159</name>
</gene>
<keyword evidence="2" id="KW-1185">Reference proteome</keyword>
<protein>
    <submittedName>
        <fullName evidence="1">Uncharacterized protein</fullName>
    </submittedName>
</protein>
<evidence type="ECO:0000313" key="1">
    <source>
        <dbReference type="EMBL" id="KAI4369746.1"/>
    </source>
</evidence>
<proteinExistence type="predicted"/>